<reference evidence="2" key="1">
    <citation type="journal article" date="2022" name="bioRxiv">
        <title>Sequencing and chromosome-scale assembly of the giantPleurodeles waltlgenome.</title>
        <authorList>
            <person name="Brown T."/>
            <person name="Elewa A."/>
            <person name="Iarovenko S."/>
            <person name="Subramanian E."/>
            <person name="Araus A.J."/>
            <person name="Petzold A."/>
            <person name="Susuki M."/>
            <person name="Suzuki K.-i.T."/>
            <person name="Hayashi T."/>
            <person name="Toyoda A."/>
            <person name="Oliveira C."/>
            <person name="Osipova E."/>
            <person name="Leigh N.D."/>
            <person name="Simon A."/>
            <person name="Yun M.H."/>
        </authorList>
    </citation>
    <scope>NUCLEOTIDE SEQUENCE</scope>
    <source>
        <strain evidence="2">20211129_DDA</strain>
        <tissue evidence="2">Liver</tissue>
    </source>
</reference>
<proteinExistence type="predicted"/>
<evidence type="ECO:0000313" key="3">
    <source>
        <dbReference type="Proteomes" id="UP001066276"/>
    </source>
</evidence>
<organism evidence="2 3">
    <name type="scientific">Pleurodeles waltl</name>
    <name type="common">Iberian ribbed newt</name>
    <dbReference type="NCBI Taxonomy" id="8319"/>
    <lineage>
        <taxon>Eukaryota</taxon>
        <taxon>Metazoa</taxon>
        <taxon>Chordata</taxon>
        <taxon>Craniata</taxon>
        <taxon>Vertebrata</taxon>
        <taxon>Euteleostomi</taxon>
        <taxon>Amphibia</taxon>
        <taxon>Batrachia</taxon>
        <taxon>Caudata</taxon>
        <taxon>Salamandroidea</taxon>
        <taxon>Salamandridae</taxon>
        <taxon>Pleurodelinae</taxon>
        <taxon>Pleurodeles</taxon>
    </lineage>
</organism>
<feature type="non-terminal residue" evidence="2">
    <location>
        <position position="71"/>
    </location>
</feature>
<evidence type="ECO:0000313" key="2">
    <source>
        <dbReference type="EMBL" id="KAJ1205996.1"/>
    </source>
</evidence>
<feature type="non-terminal residue" evidence="2">
    <location>
        <position position="1"/>
    </location>
</feature>
<evidence type="ECO:0000256" key="1">
    <source>
        <dbReference type="SAM" id="MobiDB-lite"/>
    </source>
</evidence>
<dbReference type="AlphaFoldDB" id="A0AAV7VZU9"/>
<dbReference type="Proteomes" id="UP001066276">
    <property type="component" value="Chromosome 1_2"/>
</dbReference>
<gene>
    <name evidence="2" type="ORF">NDU88_001412</name>
</gene>
<dbReference type="EMBL" id="JANPWB010000002">
    <property type="protein sequence ID" value="KAJ1205996.1"/>
    <property type="molecule type" value="Genomic_DNA"/>
</dbReference>
<keyword evidence="3" id="KW-1185">Reference proteome</keyword>
<feature type="region of interest" description="Disordered" evidence="1">
    <location>
        <begin position="1"/>
        <end position="20"/>
    </location>
</feature>
<name>A0AAV7VZU9_PLEWA</name>
<accession>A0AAV7VZU9</accession>
<protein>
    <submittedName>
        <fullName evidence="2">Uncharacterized protein</fullName>
    </submittedName>
</protein>
<comment type="caution">
    <text evidence="2">The sequence shown here is derived from an EMBL/GenBank/DDBJ whole genome shotgun (WGS) entry which is preliminary data.</text>
</comment>
<sequence>GFATFHSPAIKQKKGRPSGGLSIWIRTSLLRNSVVTHTVQSKGIQTLAVKYEEWSLEIVNVYFPPISRAQV</sequence>